<evidence type="ECO:0000313" key="2">
    <source>
        <dbReference type="Proteomes" id="UP001162480"/>
    </source>
</evidence>
<accession>A0AA36F4P7</accession>
<dbReference type="EMBL" id="OX597819">
    <property type="protein sequence ID" value="CAI9723890.1"/>
    <property type="molecule type" value="Genomic_DNA"/>
</dbReference>
<name>A0AA36F4P7_OCTVU</name>
<dbReference type="AlphaFoldDB" id="A0AA36F4P7"/>
<protein>
    <submittedName>
        <fullName evidence="1">Uncharacterized protein</fullName>
    </submittedName>
</protein>
<sequence>MSAKMTRLKLQIQIKHTTATVVMTSAANSFPLQILNLKIVNQCVNSEEYQSSLEMSFPAIKPRIYLHSSSIL</sequence>
<reference evidence="1" key="1">
    <citation type="submission" date="2023-08" db="EMBL/GenBank/DDBJ databases">
        <authorList>
            <person name="Alioto T."/>
            <person name="Alioto T."/>
            <person name="Gomez Garrido J."/>
        </authorList>
    </citation>
    <scope>NUCLEOTIDE SEQUENCE</scope>
</reference>
<dbReference type="Proteomes" id="UP001162480">
    <property type="component" value="Chromosome 6"/>
</dbReference>
<keyword evidence="2" id="KW-1185">Reference proteome</keyword>
<organism evidence="1 2">
    <name type="scientific">Octopus vulgaris</name>
    <name type="common">Common octopus</name>
    <dbReference type="NCBI Taxonomy" id="6645"/>
    <lineage>
        <taxon>Eukaryota</taxon>
        <taxon>Metazoa</taxon>
        <taxon>Spiralia</taxon>
        <taxon>Lophotrochozoa</taxon>
        <taxon>Mollusca</taxon>
        <taxon>Cephalopoda</taxon>
        <taxon>Coleoidea</taxon>
        <taxon>Octopodiformes</taxon>
        <taxon>Octopoda</taxon>
        <taxon>Incirrata</taxon>
        <taxon>Octopodidae</taxon>
        <taxon>Octopus</taxon>
    </lineage>
</organism>
<proteinExistence type="predicted"/>
<gene>
    <name evidence="1" type="ORF">OCTVUL_1B014846</name>
</gene>
<evidence type="ECO:0000313" key="1">
    <source>
        <dbReference type="EMBL" id="CAI9723890.1"/>
    </source>
</evidence>